<gene>
    <name evidence="2" type="ORF">QQF64_002922</name>
</gene>
<reference evidence="2 3" key="1">
    <citation type="submission" date="2023-09" db="EMBL/GenBank/DDBJ databases">
        <authorList>
            <person name="Wang M."/>
        </authorList>
    </citation>
    <scope>NUCLEOTIDE SEQUENCE [LARGE SCALE GENOMIC DNA]</scope>
    <source>
        <strain evidence="2">GT-2023</strain>
        <tissue evidence="2">Liver</tissue>
    </source>
</reference>
<organism evidence="2 3">
    <name type="scientific">Cirrhinus molitorella</name>
    <name type="common">mud carp</name>
    <dbReference type="NCBI Taxonomy" id="172907"/>
    <lineage>
        <taxon>Eukaryota</taxon>
        <taxon>Metazoa</taxon>
        <taxon>Chordata</taxon>
        <taxon>Craniata</taxon>
        <taxon>Vertebrata</taxon>
        <taxon>Euteleostomi</taxon>
        <taxon>Actinopterygii</taxon>
        <taxon>Neopterygii</taxon>
        <taxon>Teleostei</taxon>
        <taxon>Ostariophysi</taxon>
        <taxon>Cypriniformes</taxon>
        <taxon>Cyprinidae</taxon>
        <taxon>Labeoninae</taxon>
        <taxon>Labeonini</taxon>
        <taxon>Cirrhinus</taxon>
    </lineage>
</organism>
<sequence>MPDRNLLSPETNTEPLALLQNQKKPQSSSTNKQRVLTLSRRSIRFPNASSKRHELFSDAMGDESSCTNNNFNNGVESAENRCNTDTTRSPVCHLTFIEILIHSTSSRFSNIRCIC</sequence>
<dbReference type="EMBL" id="JAYMGO010000010">
    <property type="protein sequence ID" value="KAL1267247.1"/>
    <property type="molecule type" value="Genomic_DNA"/>
</dbReference>
<name>A0ABR3MRM9_9TELE</name>
<protein>
    <submittedName>
        <fullName evidence="2">Uncharacterized protein</fullName>
    </submittedName>
</protein>
<evidence type="ECO:0000256" key="1">
    <source>
        <dbReference type="SAM" id="MobiDB-lite"/>
    </source>
</evidence>
<keyword evidence="3" id="KW-1185">Reference proteome</keyword>
<accession>A0ABR3MRM9</accession>
<evidence type="ECO:0000313" key="2">
    <source>
        <dbReference type="EMBL" id="KAL1267247.1"/>
    </source>
</evidence>
<evidence type="ECO:0000313" key="3">
    <source>
        <dbReference type="Proteomes" id="UP001558613"/>
    </source>
</evidence>
<feature type="compositionally biased region" description="Polar residues" evidence="1">
    <location>
        <begin position="8"/>
        <end position="37"/>
    </location>
</feature>
<proteinExistence type="predicted"/>
<feature type="region of interest" description="Disordered" evidence="1">
    <location>
        <begin position="1"/>
        <end position="37"/>
    </location>
</feature>
<comment type="caution">
    <text evidence="2">The sequence shown here is derived from an EMBL/GenBank/DDBJ whole genome shotgun (WGS) entry which is preliminary data.</text>
</comment>
<dbReference type="Proteomes" id="UP001558613">
    <property type="component" value="Unassembled WGS sequence"/>
</dbReference>